<evidence type="ECO:0000256" key="2">
    <source>
        <dbReference type="SAM" id="Phobius"/>
    </source>
</evidence>
<keyword evidence="2" id="KW-0472">Membrane</keyword>
<dbReference type="Pfam" id="PF00754">
    <property type="entry name" value="F5_F8_type_C"/>
    <property type="match status" value="1"/>
</dbReference>
<accession>I0HAH9</accession>
<dbReference type="HOGENOM" id="CLU_830628_0_0_11"/>
<feature type="compositionally biased region" description="Low complexity" evidence="1">
    <location>
        <begin position="66"/>
        <end position="98"/>
    </location>
</feature>
<name>I0HAH9_ACTM4</name>
<dbReference type="STRING" id="512565.AMIS_47960"/>
<protein>
    <recommendedName>
        <fullName evidence="3">F5/8 type C domain-containing protein</fullName>
    </recommendedName>
</protein>
<evidence type="ECO:0000313" key="5">
    <source>
        <dbReference type="Proteomes" id="UP000007882"/>
    </source>
</evidence>
<feature type="compositionally biased region" description="Polar residues" evidence="1">
    <location>
        <begin position="167"/>
        <end position="176"/>
    </location>
</feature>
<feature type="compositionally biased region" description="Basic and acidic residues" evidence="1">
    <location>
        <begin position="41"/>
        <end position="52"/>
    </location>
</feature>
<keyword evidence="2" id="KW-0812">Transmembrane</keyword>
<gene>
    <name evidence="4" type="ordered locus">AMIS_47960</name>
</gene>
<dbReference type="InterPro" id="IPR000421">
    <property type="entry name" value="FA58C"/>
</dbReference>
<dbReference type="eggNOG" id="COG2366">
    <property type="taxonomic scope" value="Bacteria"/>
</dbReference>
<dbReference type="PROSITE" id="PS50022">
    <property type="entry name" value="FA58C_3"/>
    <property type="match status" value="1"/>
</dbReference>
<feature type="domain" description="F5/8 type C" evidence="3">
    <location>
        <begin position="195"/>
        <end position="334"/>
    </location>
</feature>
<dbReference type="PATRIC" id="fig|512565.3.peg.4784"/>
<organism evidence="4 5">
    <name type="scientific">Actinoplanes missouriensis (strain ATCC 14538 / DSM 43046 / CBS 188.64 / JCM 3121 / NBRC 102363 / NCIMB 12654 / NRRL B-3342 / UNCC 431)</name>
    <dbReference type="NCBI Taxonomy" id="512565"/>
    <lineage>
        <taxon>Bacteria</taxon>
        <taxon>Bacillati</taxon>
        <taxon>Actinomycetota</taxon>
        <taxon>Actinomycetes</taxon>
        <taxon>Micromonosporales</taxon>
        <taxon>Micromonosporaceae</taxon>
        <taxon>Actinoplanes</taxon>
    </lineage>
</organism>
<dbReference type="Proteomes" id="UP000007882">
    <property type="component" value="Chromosome"/>
</dbReference>
<sequence>MRQDTALRPHRACRESTAGRTTNVNGFGNAPDSGEGSGTAGERRASRADSLRLTRMPQRPVARTSDPAGPGAPPAFAAPARDAAVTTSRAAAAAPAREAAGKPERPGGGRKRGRRIAVATVVVLVALVSAGWAYRMEIAEAGSEPASSQVAEPVPSEVRQDVTTGVPTEPLTESAQTPSPPPSSAKASPAASAKTSPSAPAGKANPGGANLALDGVASASAVEGDRWGPANAIDGDETTRWSSGFSDPQWIKVDLRQRWRISAVTLLWEHAYGVAYRVETSPDGKKWTSIYTTKSGKGGKVDIAAEGETARYIRVYGTKRNTSYGYSLLELRVT</sequence>
<proteinExistence type="predicted"/>
<evidence type="ECO:0000256" key="1">
    <source>
        <dbReference type="SAM" id="MobiDB-lite"/>
    </source>
</evidence>
<evidence type="ECO:0000313" key="4">
    <source>
        <dbReference type="EMBL" id="BAL90016.1"/>
    </source>
</evidence>
<dbReference type="InterPro" id="IPR008979">
    <property type="entry name" value="Galactose-bd-like_sf"/>
</dbReference>
<dbReference type="Gene3D" id="2.60.120.260">
    <property type="entry name" value="Galactose-binding domain-like"/>
    <property type="match status" value="1"/>
</dbReference>
<dbReference type="AlphaFoldDB" id="I0HAH9"/>
<evidence type="ECO:0000259" key="3">
    <source>
        <dbReference type="PROSITE" id="PS50022"/>
    </source>
</evidence>
<dbReference type="KEGG" id="ams:AMIS_47960"/>
<dbReference type="EMBL" id="AP012319">
    <property type="protein sequence ID" value="BAL90016.1"/>
    <property type="molecule type" value="Genomic_DNA"/>
</dbReference>
<feature type="region of interest" description="Disordered" evidence="1">
    <location>
        <begin position="167"/>
        <end position="207"/>
    </location>
</feature>
<feature type="region of interest" description="Disordered" evidence="1">
    <location>
        <begin position="143"/>
        <end position="162"/>
    </location>
</feature>
<dbReference type="SUPFAM" id="SSF49785">
    <property type="entry name" value="Galactose-binding domain-like"/>
    <property type="match status" value="1"/>
</dbReference>
<keyword evidence="2" id="KW-1133">Transmembrane helix</keyword>
<reference evidence="4 5" key="1">
    <citation type="submission" date="2012-02" db="EMBL/GenBank/DDBJ databases">
        <title>Complete genome sequence of Actinoplanes missouriensis 431 (= NBRC 102363).</title>
        <authorList>
            <person name="Ohnishi Y."/>
            <person name="Ishikawa J."/>
            <person name="Sekine M."/>
            <person name="Hosoyama A."/>
            <person name="Harada T."/>
            <person name="Narita H."/>
            <person name="Hata T."/>
            <person name="Konno Y."/>
            <person name="Tutikane K."/>
            <person name="Fujita N."/>
            <person name="Horinouchi S."/>
            <person name="Hayakawa M."/>
        </authorList>
    </citation>
    <scope>NUCLEOTIDE SEQUENCE [LARGE SCALE GENOMIC DNA]</scope>
    <source>
        <strain evidence="5">ATCC 14538 / DSM 43046 / CBS 188.64 / JCM 3121 / NBRC 102363 / NCIMB 12654 / NRRL B-3342 / UNCC 431</strain>
    </source>
</reference>
<keyword evidence="5" id="KW-1185">Reference proteome</keyword>
<dbReference type="OrthoDB" id="5513218at2"/>
<feature type="region of interest" description="Disordered" evidence="1">
    <location>
        <begin position="1"/>
        <end position="112"/>
    </location>
</feature>
<feature type="compositionally biased region" description="Low complexity" evidence="1">
    <location>
        <begin position="184"/>
        <end position="207"/>
    </location>
</feature>
<feature type="transmembrane region" description="Helical" evidence="2">
    <location>
        <begin position="116"/>
        <end position="134"/>
    </location>
</feature>